<dbReference type="Proteomes" id="UP001589788">
    <property type="component" value="Unassembled WGS sequence"/>
</dbReference>
<dbReference type="Pfam" id="PF12706">
    <property type="entry name" value="Lactamase_B_2"/>
    <property type="match status" value="1"/>
</dbReference>
<accession>A0ABV6C572</accession>
<dbReference type="InterPro" id="IPR001279">
    <property type="entry name" value="Metallo-B-lactamas"/>
</dbReference>
<comment type="caution">
    <text evidence="3">The sequence shown here is derived from an EMBL/GenBank/DDBJ whole genome shotgun (WGS) entry which is preliminary data.</text>
</comment>
<dbReference type="CDD" id="cd07715">
    <property type="entry name" value="TaR3-like_MBL-fold"/>
    <property type="match status" value="1"/>
</dbReference>
<evidence type="ECO:0000313" key="4">
    <source>
        <dbReference type="Proteomes" id="UP001589788"/>
    </source>
</evidence>
<feature type="compositionally biased region" description="Gly residues" evidence="1">
    <location>
        <begin position="301"/>
        <end position="314"/>
    </location>
</feature>
<dbReference type="PANTHER" id="PTHR42663">
    <property type="entry name" value="HYDROLASE C777.06C-RELATED-RELATED"/>
    <property type="match status" value="1"/>
</dbReference>
<gene>
    <name evidence="3" type="ORF">ACFFRE_11855</name>
</gene>
<sequence>MRVTFYGVRGSCPCSSEGHRRYGGNTACVAVELGPGEPTLILDLGTGLRPLGLELADRVGASEADRRFVALLSHLHWDHLIGLPFFEPILQIGGHLDVYGPAQEEGTIQEVVDAVVKPPFFPVQVGELKGAVAFHDLAEGTLQIGGARVLARWVPHSGRTLGFRVEADGATLAYLSDHQQPEDDRVVDPGVLALCDGADLVIHDAQYTAGELRAKADWGHSTPAYAVHVAAAAGARTLVLFHHDPRHLDEQLDAMWAAAQAEPEAATLARVLSAQEGMVLEVQPGTVTPSSGHEARRQGPGVDGPGADGPGEQG</sequence>
<proteinExistence type="predicted"/>
<dbReference type="PANTHER" id="PTHR42663:SF4">
    <property type="entry name" value="SLL1036 PROTEIN"/>
    <property type="match status" value="1"/>
</dbReference>
<keyword evidence="4" id="KW-1185">Reference proteome</keyword>
<feature type="domain" description="Metallo-beta-lactamase" evidence="2">
    <location>
        <begin position="70"/>
        <end position="243"/>
    </location>
</feature>
<dbReference type="EMBL" id="JBHLYQ010000162">
    <property type="protein sequence ID" value="MFC0082824.1"/>
    <property type="molecule type" value="Genomic_DNA"/>
</dbReference>
<evidence type="ECO:0000313" key="3">
    <source>
        <dbReference type="EMBL" id="MFC0082824.1"/>
    </source>
</evidence>
<evidence type="ECO:0000259" key="2">
    <source>
        <dbReference type="Pfam" id="PF12706"/>
    </source>
</evidence>
<evidence type="ECO:0000256" key="1">
    <source>
        <dbReference type="SAM" id="MobiDB-lite"/>
    </source>
</evidence>
<dbReference type="InterPro" id="IPR036866">
    <property type="entry name" value="RibonucZ/Hydroxyglut_hydro"/>
</dbReference>
<dbReference type="RefSeq" id="WP_377790484.1">
    <property type="nucleotide sequence ID" value="NZ_JBHLYQ010000162.1"/>
</dbReference>
<organism evidence="3 4">
    <name type="scientific">Aciditerrimonas ferrireducens</name>
    <dbReference type="NCBI Taxonomy" id="667306"/>
    <lineage>
        <taxon>Bacteria</taxon>
        <taxon>Bacillati</taxon>
        <taxon>Actinomycetota</taxon>
        <taxon>Acidimicrobiia</taxon>
        <taxon>Acidimicrobiales</taxon>
        <taxon>Acidimicrobiaceae</taxon>
        <taxon>Aciditerrimonas</taxon>
    </lineage>
</organism>
<protein>
    <submittedName>
        <fullName evidence="3">MBL fold metallo-hydrolase</fullName>
    </submittedName>
</protein>
<name>A0ABV6C572_9ACTN</name>
<feature type="region of interest" description="Disordered" evidence="1">
    <location>
        <begin position="283"/>
        <end position="314"/>
    </location>
</feature>
<dbReference type="Gene3D" id="3.60.15.10">
    <property type="entry name" value="Ribonuclease Z/Hydroxyacylglutathione hydrolase-like"/>
    <property type="match status" value="1"/>
</dbReference>
<reference evidence="3 4" key="1">
    <citation type="submission" date="2024-09" db="EMBL/GenBank/DDBJ databases">
        <authorList>
            <person name="Sun Q."/>
            <person name="Mori K."/>
        </authorList>
    </citation>
    <scope>NUCLEOTIDE SEQUENCE [LARGE SCALE GENOMIC DNA]</scope>
    <source>
        <strain evidence="3 4">JCM 15389</strain>
    </source>
</reference>
<dbReference type="SUPFAM" id="SSF56281">
    <property type="entry name" value="Metallo-hydrolase/oxidoreductase"/>
    <property type="match status" value="1"/>
</dbReference>